<evidence type="ECO:0000256" key="1">
    <source>
        <dbReference type="ARBA" id="ARBA00004123"/>
    </source>
</evidence>
<dbReference type="EMBL" id="CAIF01000188">
    <property type="protein sequence ID" value="CCH45314.1"/>
    <property type="molecule type" value="Genomic_DNA"/>
</dbReference>
<evidence type="ECO:0000259" key="4">
    <source>
        <dbReference type="Pfam" id="PF07967"/>
    </source>
</evidence>
<dbReference type="PANTHER" id="PTHR15835:SF6">
    <property type="entry name" value="ZINC FINGER C3HC-TYPE PROTEIN 1"/>
    <property type="match status" value="1"/>
</dbReference>
<evidence type="ECO:0000313" key="5">
    <source>
        <dbReference type="EMBL" id="CCH45314.1"/>
    </source>
</evidence>
<reference evidence="5 6" key="1">
    <citation type="journal article" date="2012" name="Eukaryot. Cell">
        <title>Draft genome sequence of Wickerhamomyces ciferrii NRRL Y-1031 F-60-10.</title>
        <authorList>
            <person name="Schneider J."/>
            <person name="Andrea H."/>
            <person name="Blom J."/>
            <person name="Jaenicke S."/>
            <person name="Ruckert C."/>
            <person name="Schorsch C."/>
            <person name="Szczepanowski R."/>
            <person name="Farwick M."/>
            <person name="Goesmann A."/>
            <person name="Puhler A."/>
            <person name="Schaffer S."/>
            <person name="Tauch A."/>
            <person name="Kohler T."/>
            <person name="Brinkrolf K."/>
        </authorList>
    </citation>
    <scope>NUCLEOTIDE SEQUENCE [LARGE SCALE GENOMIC DNA]</scope>
    <source>
        <strain evidence="6">ATCC 14091 / BCRC 22168 / CBS 111 / JCM 3599 / NBRC 0793 / NRRL Y-1031 F-60-10</strain>
    </source>
</reference>
<dbReference type="eggNOG" id="KOG4765">
    <property type="taxonomic scope" value="Eukaryota"/>
</dbReference>
<dbReference type="HOGENOM" id="CLU_727793_0_0_1"/>
<dbReference type="STRING" id="1206466.K0KV57"/>
<comment type="caution">
    <text evidence="5">The sequence shown here is derived from an EMBL/GenBank/DDBJ whole genome shotgun (WGS) entry which is preliminary data.</text>
</comment>
<dbReference type="GO" id="GO:0005634">
    <property type="term" value="C:nucleus"/>
    <property type="evidence" value="ECO:0007669"/>
    <property type="project" value="UniProtKB-SubCell"/>
</dbReference>
<evidence type="ECO:0000256" key="3">
    <source>
        <dbReference type="SAM" id="MobiDB-lite"/>
    </source>
</evidence>
<dbReference type="Pfam" id="PF07967">
    <property type="entry name" value="zf-C3HC"/>
    <property type="match status" value="1"/>
</dbReference>
<feature type="compositionally biased region" description="Polar residues" evidence="3">
    <location>
        <begin position="1"/>
        <end position="14"/>
    </location>
</feature>
<comment type="subcellular location">
    <subcellularLocation>
        <location evidence="1">Nucleus</location>
    </subcellularLocation>
</comment>
<dbReference type="PANTHER" id="PTHR15835">
    <property type="entry name" value="NUCLEAR-INTERACTING PARTNER OF ALK"/>
    <property type="match status" value="1"/>
</dbReference>
<protein>
    <submittedName>
        <fullName evidence="5">mRNA export factor rsm1</fullName>
    </submittedName>
</protein>
<proteinExistence type="predicted"/>
<feature type="region of interest" description="Disordered" evidence="3">
    <location>
        <begin position="1"/>
        <end position="39"/>
    </location>
</feature>
<evidence type="ECO:0000313" key="6">
    <source>
        <dbReference type="Proteomes" id="UP000009328"/>
    </source>
</evidence>
<dbReference type="AlphaFoldDB" id="K0KV57"/>
<accession>K0KV57</accession>
<name>K0KV57_WICCF</name>
<gene>
    <name evidence="5" type="ORF">BN7_4896</name>
</gene>
<keyword evidence="6" id="KW-1185">Reference proteome</keyword>
<dbReference type="InterPro" id="IPR012935">
    <property type="entry name" value="NuBaID_N"/>
</dbReference>
<dbReference type="Proteomes" id="UP000009328">
    <property type="component" value="Unassembled WGS sequence"/>
</dbReference>
<feature type="domain" description="C3HC-type" evidence="4">
    <location>
        <begin position="76"/>
        <end position="199"/>
    </location>
</feature>
<dbReference type="InParanoid" id="K0KV57"/>
<sequence length="333" mass="38727">MDTEKTQSILQLLSTPGKPSPNPRPLSSFSHSHKISKPKHKYQSHPTISYFRSISSRRVHTPEPELPCESPQTFQPYNRTQLLSRIQSFNSNGGIGPLGFKIPLTPLDISRNGWSCIHRNQIRCVSCHTVFHLKFPDLESFSKSMNFGGDEIDEEYYEAVIQGLCEKYKLELIESHGKNCPWRKIQTPKNCYDLNVDAKYLDNYKIQVREIHDVNIKTKYIEDEDILIKWCDENDVKYDNIDILKLVLLGWKPIQLPNGLLLSCGSCGRRFITTDEEIDLIDQHNDWCCFNTSYPKVLEFMKSLFKKETTDGYESEDDIKTLQRLDKLRKIIF</sequence>
<organism evidence="5 6">
    <name type="scientific">Wickerhamomyces ciferrii (strain ATCC 14091 / BCRC 22168 / CBS 111 / JCM 3599 / NBRC 0793 / NRRL Y-1031 F-60-10)</name>
    <name type="common">Yeast</name>
    <name type="synonym">Pichia ciferrii</name>
    <dbReference type="NCBI Taxonomy" id="1206466"/>
    <lineage>
        <taxon>Eukaryota</taxon>
        <taxon>Fungi</taxon>
        <taxon>Dikarya</taxon>
        <taxon>Ascomycota</taxon>
        <taxon>Saccharomycotina</taxon>
        <taxon>Saccharomycetes</taxon>
        <taxon>Phaffomycetales</taxon>
        <taxon>Wickerhamomycetaceae</taxon>
        <taxon>Wickerhamomyces</taxon>
    </lineage>
</organism>
<evidence type="ECO:0000256" key="2">
    <source>
        <dbReference type="ARBA" id="ARBA00023242"/>
    </source>
</evidence>
<keyword evidence="2" id="KW-0539">Nucleus</keyword>
<dbReference type="GO" id="GO:0008270">
    <property type="term" value="F:zinc ion binding"/>
    <property type="evidence" value="ECO:0007669"/>
    <property type="project" value="InterPro"/>
</dbReference>